<feature type="region of interest" description="Disordered" evidence="1">
    <location>
        <begin position="46"/>
        <end position="115"/>
    </location>
</feature>
<evidence type="ECO:0000256" key="1">
    <source>
        <dbReference type="SAM" id="MobiDB-lite"/>
    </source>
</evidence>
<name>A0A0K3CHH9_RHOTO</name>
<dbReference type="EMBL" id="LCTV02000007">
    <property type="protein sequence ID" value="PRQ73888.1"/>
    <property type="molecule type" value="Genomic_DNA"/>
</dbReference>
<protein>
    <submittedName>
        <fullName evidence="3 4">Putative Diaminopimelate decarboxylase</fullName>
    </submittedName>
</protein>
<feature type="signal peptide" evidence="2">
    <location>
        <begin position="1"/>
        <end position="22"/>
    </location>
</feature>
<dbReference type="EMBL" id="CWKI01000007">
    <property type="protein sequence ID" value="CTR08082.1"/>
    <property type="molecule type" value="Genomic_DNA"/>
</dbReference>
<evidence type="ECO:0000313" key="6">
    <source>
        <dbReference type="Proteomes" id="UP000239560"/>
    </source>
</evidence>
<accession>A0A0K3CHH9</accession>
<evidence type="ECO:0000256" key="2">
    <source>
        <dbReference type="SAM" id="SignalP"/>
    </source>
</evidence>
<feature type="compositionally biased region" description="Pro residues" evidence="1">
    <location>
        <begin position="430"/>
        <end position="442"/>
    </location>
</feature>
<keyword evidence="2" id="KW-0732">Signal</keyword>
<feature type="chain" id="PRO_5035992731" evidence="2">
    <location>
        <begin position="23"/>
        <end position="481"/>
    </location>
</feature>
<feature type="compositionally biased region" description="Basic and acidic residues" evidence="1">
    <location>
        <begin position="420"/>
        <end position="429"/>
    </location>
</feature>
<reference evidence="4 6" key="2">
    <citation type="journal article" date="2018" name="Elife">
        <title>Functional genomics of lipid metabolism in the oleaginous yeast Rhodosporidium toruloides.</title>
        <authorList>
            <person name="Coradetti S.T."/>
            <person name="Pinel D."/>
            <person name="Geiselman G."/>
            <person name="Ito M."/>
            <person name="Mondo S."/>
            <person name="Reilly M.C."/>
            <person name="Cheng Y.F."/>
            <person name="Bauer S."/>
            <person name="Grigoriev I."/>
            <person name="Gladden J.M."/>
            <person name="Simmons B.A."/>
            <person name="Brem R."/>
            <person name="Arkin A.P."/>
            <person name="Skerker J.M."/>
        </authorList>
    </citation>
    <scope>NUCLEOTIDE SEQUENCE [LARGE SCALE GENOMIC DNA]</scope>
    <source>
        <strain evidence="4 6">NBRC 0880</strain>
    </source>
</reference>
<dbReference type="Proteomes" id="UP000199069">
    <property type="component" value="Unassembled WGS sequence"/>
</dbReference>
<feature type="compositionally biased region" description="Polar residues" evidence="1">
    <location>
        <begin position="46"/>
        <end position="60"/>
    </location>
</feature>
<reference evidence="3 5" key="1">
    <citation type="submission" date="2015-07" db="EMBL/GenBank/DDBJ databases">
        <authorList>
            <person name="Cajimat M.N.B."/>
            <person name="Milazzo M.L."/>
            <person name="Fulhorst C.F."/>
        </authorList>
    </citation>
    <scope>NUCLEOTIDE SEQUENCE [LARGE SCALE GENOMIC DNA]</scope>
    <source>
        <strain evidence="3">Single colony</strain>
    </source>
</reference>
<organism evidence="3 5">
    <name type="scientific">Rhodotorula toruloides</name>
    <name type="common">Yeast</name>
    <name type="synonym">Rhodosporidium toruloides</name>
    <dbReference type="NCBI Taxonomy" id="5286"/>
    <lineage>
        <taxon>Eukaryota</taxon>
        <taxon>Fungi</taxon>
        <taxon>Dikarya</taxon>
        <taxon>Basidiomycota</taxon>
        <taxon>Pucciniomycotina</taxon>
        <taxon>Microbotryomycetes</taxon>
        <taxon>Sporidiobolales</taxon>
        <taxon>Sporidiobolaceae</taxon>
        <taxon>Rhodotorula</taxon>
    </lineage>
</organism>
<evidence type="ECO:0000313" key="3">
    <source>
        <dbReference type="EMBL" id="CTR08082.1"/>
    </source>
</evidence>
<feature type="region of interest" description="Disordered" evidence="1">
    <location>
        <begin position="384"/>
        <end position="481"/>
    </location>
</feature>
<dbReference type="OrthoDB" id="2522759at2759"/>
<gene>
    <name evidence="3" type="primary">FGENESH: predicted gene_7.328</name>
    <name evidence="4" type="ORF">AAT19DRAFT_15455</name>
    <name evidence="3" type="ORF">BN2166_0039430</name>
</gene>
<proteinExistence type="predicted"/>
<evidence type="ECO:0000313" key="4">
    <source>
        <dbReference type="EMBL" id="PRQ73888.1"/>
    </source>
</evidence>
<feature type="region of interest" description="Disordered" evidence="1">
    <location>
        <begin position="339"/>
        <end position="367"/>
    </location>
</feature>
<dbReference type="AlphaFoldDB" id="A0A0K3CHH9"/>
<sequence length="481" mass="52441">MESWRTCQQSLLFLFPFTRSLASPDSPRLHAPLVLMTALTAPRSSWPLQSDAASSISPSLAETAPPSPRTPTRPTISAPRPRRVQLVAPGLDDRPFSQAASDGGDSTPRRTLGGSAKARAQLLPNRQDDWRIHSASCSDAGATLSPSPLRWTSSSGASSLGTVVYEDWPVPVTSVPRLLFSPPPQQPHDTIETAPKPVQPVDFSVEAEDERSEPRKKRWSLYTIENVERLREEEDGALLVWLDFPSLPDDVFTSTLRPPAMQRARLSRLQGFYLTPPSRQTPLTSPISLASARAVDASVTEDDFAFLPTSPVTPDRMFTPTPVETGCSLLHVLPWRKRRRATSSPPSEAAHAPITSLPPEPAHLSISRTTSPGFLALLGRSPPVPESELVARPSPVARSFDGENVPLGPQGYRRVVVPRPDVKPGRQPRDLPPPPRPPSPRRPPLRATQMQATPVRDTELIEAGTSRRDKGKGRAVGWALG</sequence>
<keyword evidence="5" id="KW-1185">Reference proteome</keyword>
<evidence type="ECO:0000313" key="5">
    <source>
        <dbReference type="Proteomes" id="UP000199069"/>
    </source>
</evidence>
<dbReference type="Proteomes" id="UP000239560">
    <property type="component" value="Unassembled WGS sequence"/>
</dbReference>